<dbReference type="AlphaFoldDB" id="A0A6P6FEP2"/>
<evidence type="ECO:0000313" key="3">
    <source>
        <dbReference type="RefSeq" id="XP_024224665.1"/>
    </source>
</evidence>
<dbReference type="Pfam" id="PF05267">
    <property type="entry name" value="DUF725"/>
    <property type="match status" value="1"/>
</dbReference>
<dbReference type="Proteomes" id="UP000515180">
    <property type="component" value="Unplaced"/>
</dbReference>
<proteinExistence type="predicted"/>
<feature type="domain" description="Protein TsetseEP" evidence="1">
    <location>
        <begin position="97"/>
        <end position="211"/>
    </location>
</feature>
<name>A0A6P6FEP2_BOMIM</name>
<protein>
    <submittedName>
        <fullName evidence="3">Uncharacterized protein LOC112213130</fullName>
    </submittedName>
</protein>
<keyword evidence="2" id="KW-1185">Reference proteome</keyword>
<dbReference type="OrthoDB" id="7613740at2759"/>
<dbReference type="KEGG" id="bim:112213130"/>
<evidence type="ECO:0000259" key="1">
    <source>
        <dbReference type="Pfam" id="PF05267"/>
    </source>
</evidence>
<organism evidence="2 3">
    <name type="scientific">Bombus impatiens</name>
    <name type="common">Bumblebee</name>
    <dbReference type="NCBI Taxonomy" id="132113"/>
    <lineage>
        <taxon>Eukaryota</taxon>
        <taxon>Metazoa</taxon>
        <taxon>Ecdysozoa</taxon>
        <taxon>Arthropoda</taxon>
        <taxon>Hexapoda</taxon>
        <taxon>Insecta</taxon>
        <taxon>Pterygota</taxon>
        <taxon>Neoptera</taxon>
        <taxon>Endopterygota</taxon>
        <taxon>Hymenoptera</taxon>
        <taxon>Apocrita</taxon>
        <taxon>Aculeata</taxon>
        <taxon>Apoidea</taxon>
        <taxon>Anthophila</taxon>
        <taxon>Apidae</taxon>
        <taxon>Bombus</taxon>
        <taxon>Pyrobombus</taxon>
    </lineage>
</organism>
<sequence length="230" mass="26513">MFKQLLRPNHNYGTTQGAIVNVCSKRGNSGRNVARSFAETFIYVVRQTKMDIDKKMKELTELFSKTGKELSELVKRNEQFIMEEMQKVEDTVRKTTEVCAKGKMDRLRAVKSTYDERIKICNEKTAEGLRAAKTICDHRVQEMDALRSAMRQILKECLETNDFVKCMASETREAVKRRKQISNELNETVKSAETSIANQLKEASKCHVYAQMEALQELQQILKDTQDCIK</sequence>
<gene>
    <name evidence="3" type="primary">LOC112213130</name>
</gene>
<dbReference type="GeneID" id="112213130"/>
<accession>A0A6P6FEP2</accession>
<dbReference type="InterPro" id="IPR007931">
    <property type="entry name" value="TsetseEP"/>
</dbReference>
<evidence type="ECO:0000313" key="2">
    <source>
        <dbReference type="Proteomes" id="UP000515180"/>
    </source>
</evidence>
<reference evidence="3" key="1">
    <citation type="submission" date="2025-08" db="UniProtKB">
        <authorList>
            <consortium name="RefSeq"/>
        </authorList>
    </citation>
    <scope>IDENTIFICATION</scope>
</reference>
<dbReference type="RefSeq" id="XP_024224665.1">
    <property type="nucleotide sequence ID" value="XM_024368897.2"/>
</dbReference>